<dbReference type="PANTHER" id="PTHR24418">
    <property type="entry name" value="TYROSINE-PROTEIN KINASE"/>
    <property type="match status" value="1"/>
</dbReference>
<keyword evidence="6" id="KW-1185">Reference proteome</keyword>
<proteinExistence type="predicted"/>
<dbReference type="Gene3D" id="1.10.510.10">
    <property type="entry name" value="Transferase(Phosphotransferase) domain 1"/>
    <property type="match status" value="1"/>
</dbReference>
<evidence type="ECO:0000259" key="4">
    <source>
        <dbReference type="PROSITE" id="PS50011"/>
    </source>
</evidence>
<evidence type="ECO:0000256" key="2">
    <source>
        <dbReference type="ARBA" id="ARBA00022741"/>
    </source>
</evidence>
<dbReference type="Pfam" id="PF07714">
    <property type="entry name" value="PK_Tyr_Ser-Thr"/>
    <property type="match status" value="1"/>
</dbReference>
<feature type="domain" description="Protein kinase" evidence="4">
    <location>
        <begin position="1"/>
        <end position="217"/>
    </location>
</feature>
<dbReference type="InterPro" id="IPR050198">
    <property type="entry name" value="Non-receptor_tyrosine_kinases"/>
</dbReference>
<keyword evidence="1" id="KW-0519">Myristate</keyword>
<dbReference type="GeneTree" id="ENSGT00940000155951"/>
<protein>
    <recommendedName>
        <fullName evidence="4">Protein kinase domain-containing protein</fullName>
    </recommendedName>
</protein>
<name>A0A3Q2NQ54_FUNHE</name>
<evidence type="ECO:0000256" key="1">
    <source>
        <dbReference type="ARBA" id="ARBA00022707"/>
    </source>
</evidence>
<dbReference type="GO" id="GO:0004672">
    <property type="term" value="F:protein kinase activity"/>
    <property type="evidence" value="ECO:0007669"/>
    <property type="project" value="InterPro"/>
</dbReference>
<dbReference type="InterPro" id="IPR001245">
    <property type="entry name" value="Ser-Thr/Tyr_kinase_cat_dom"/>
</dbReference>
<evidence type="ECO:0000313" key="5">
    <source>
        <dbReference type="Ensembl" id="ENSFHEP00000001116.1"/>
    </source>
</evidence>
<dbReference type="Proteomes" id="UP000265000">
    <property type="component" value="Unplaced"/>
</dbReference>
<accession>A0A3Q2NQ54</accession>
<dbReference type="PRINTS" id="PR00109">
    <property type="entry name" value="TYRKINASE"/>
</dbReference>
<keyword evidence="1" id="KW-0449">Lipoprotein</keyword>
<reference evidence="5" key="1">
    <citation type="submission" date="2025-08" db="UniProtKB">
        <authorList>
            <consortium name="Ensembl"/>
        </authorList>
    </citation>
    <scope>IDENTIFICATION</scope>
</reference>
<dbReference type="GO" id="GO:0005524">
    <property type="term" value="F:ATP binding"/>
    <property type="evidence" value="ECO:0007669"/>
    <property type="project" value="UniProtKB-KW"/>
</dbReference>
<reference evidence="5" key="2">
    <citation type="submission" date="2025-09" db="UniProtKB">
        <authorList>
            <consortium name="Ensembl"/>
        </authorList>
    </citation>
    <scope>IDENTIFICATION</scope>
</reference>
<sequence length="217" mass="25719">MCALNVLFDYFVFVPEFLLPLTPVQTHFIYFYFKLGYPLKIGATVKWNRQEVHHDFLEFTLRLCNVMEKDQKTAWKYLEKSKSRLDQIYNLNCLINENNVVKVSDFGMTRYVLDNQYTSSSGAKFPVKWSPPEVLHYSKYSSKSDVWSFGVVMWEIFSGGRTPFENRSNLEVVNDITKGIRLYRPHRASQPLYTIMYRCWHEVPHPTFTLNDRETLL</sequence>
<evidence type="ECO:0000256" key="3">
    <source>
        <dbReference type="ARBA" id="ARBA00022840"/>
    </source>
</evidence>
<dbReference type="AlphaFoldDB" id="A0A3Q2NQ54"/>
<dbReference type="InterPro" id="IPR000719">
    <property type="entry name" value="Prot_kinase_dom"/>
</dbReference>
<evidence type="ECO:0000313" key="6">
    <source>
        <dbReference type="Proteomes" id="UP000265000"/>
    </source>
</evidence>
<organism evidence="5 6">
    <name type="scientific">Fundulus heteroclitus</name>
    <name type="common">Killifish</name>
    <name type="synonym">Mummichog</name>
    <dbReference type="NCBI Taxonomy" id="8078"/>
    <lineage>
        <taxon>Eukaryota</taxon>
        <taxon>Metazoa</taxon>
        <taxon>Chordata</taxon>
        <taxon>Craniata</taxon>
        <taxon>Vertebrata</taxon>
        <taxon>Euteleostomi</taxon>
        <taxon>Actinopterygii</taxon>
        <taxon>Neopterygii</taxon>
        <taxon>Teleostei</taxon>
        <taxon>Neoteleostei</taxon>
        <taxon>Acanthomorphata</taxon>
        <taxon>Ovalentaria</taxon>
        <taxon>Atherinomorphae</taxon>
        <taxon>Cyprinodontiformes</taxon>
        <taxon>Fundulidae</taxon>
        <taxon>Fundulus</taxon>
    </lineage>
</organism>
<keyword evidence="2" id="KW-0547">Nucleotide-binding</keyword>
<dbReference type="STRING" id="8078.ENSFHEP00000001116"/>
<keyword evidence="3" id="KW-0067">ATP-binding</keyword>
<dbReference type="PROSITE" id="PS50011">
    <property type="entry name" value="PROTEIN_KINASE_DOM"/>
    <property type="match status" value="1"/>
</dbReference>
<dbReference type="SUPFAM" id="SSF56112">
    <property type="entry name" value="Protein kinase-like (PK-like)"/>
    <property type="match status" value="1"/>
</dbReference>
<dbReference type="Ensembl" id="ENSFHET00000014418.1">
    <property type="protein sequence ID" value="ENSFHEP00000001116.1"/>
    <property type="gene ID" value="ENSFHEG00000000863.1"/>
</dbReference>
<dbReference type="InterPro" id="IPR011009">
    <property type="entry name" value="Kinase-like_dom_sf"/>
</dbReference>